<sequence>MWNVPATVAVKLDLTGKQWRNVTQAAEEAGWKNGVSIIASQVVDDLQDEYFPPELLNTSASLPLTLSSAHSIERLMQWTDMILFDYIIGHNDRLFNALLNSKWNSHMMEKPVHNLKKTAKTSDLVLLDNESGFEFGYIAAEKKEEYHQLQINFLDRICVFRRPTISSLMTLGSSAYNDRGSLSPSAHLENYIREVDLQSFTAVRKWKTQYQAEFDARVRRTLERVHKCALLVNR</sequence>
<dbReference type="EMBL" id="CASHTH010000328">
    <property type="protein sequence ID" value="CAI7997808.1"/>
    <property type="molecule type" value="Genomic_DNA"/>
</dbReference>
<evidence type="ECO:0000313" key="2">
    <source>
        <dbReference type="Proteomes" id="UP001174909"/>
    </source>
</evidence>
<proteinExistence type="predicted"/>
<keyword evidence="1" id="KW-0723">Serine/threonine-protein kinase</keyword>
<dbReference type="GO" id="GO:0005615">
    <property type="term" value="C:extracellular space"/>
    <property type="evidence" value="ECO:0007669"/>
    <property type="project" value="TreeGrafter"/>
</dbReference>
<protein>
    <submittedName>
        <fullName evidence="1">Extracellular serine/threonine protein kinase four-jointed</fullName>
    </submittedName>
</protein>
<keyword evidence="1" id="KW-0808">Transferase</keyword>
<dbReference type="GO" id="GO:0004674">
    <property type="term" value="F:protein serine/threonine kinase activity"/>
    <property type="evidence" value="ECO:0007669"/>
    <property type="project" value="UniProtKB-KW"/>
</dbReference>
<evidence type="ECO:0000313" key="1">
    <source>
        <dbReference type="EMBL" id="CAI7997808.1"/>
    </source>
</evidence>
<dbReference type="AlphaFoldDB" id="A0AA35W4J2"/>
<dbReference type="InterPro" id="IPR024868">
    <property type="entry name" value="FJX1/FJ"/>
</dbReference>
<reference evidence="1" key="1">
    <citation type="submission" date="2023-03" db="EMBL/GenBank/DDBJ databases">
        <authorList>
            <person name="Steffen K."/>
            <person name="Cardenas P."/>
        </authorList>
    </citation>
    <scope>NUCLEOTIDE SEQUENCE</scope>
</reference>
<organism evidence="1 2">
    <name type="scientific">Geodia barretti</name>
    <name type="common">Barrett's horny sponge</name>
    <dbReference type="NCBI Taxonomy" id="519541"/>
    <lineage>
        <taxon>Eukaryota</taxon>
        <taxon>Metazoa</taxon>
        <taxon>Porifera</taxon>
        <taxon>Demospongiae</taxon>
        <taxon>Heteroscleromorpha</taxon>
        <taxon>Tetractinellida</taxon>
        <taxon>Astrophorina</taxon>
        <taxon>Geodiidae</taxon>
        <taxon>Geodia</taxon>
    </lineage>
</organism>
<dbReference type="PANTHER" id="PTHR13147:SF5">
    <property type="entry name" value="FOUR-JOINTED BOX PROTEIN 1"/>
    <property type="match status" value="1"/>
</dbReference>
<dbReference type="Proteomes" id="UP001174909">
    <property type="component" value="Unassembled WGS sequence"/>
</dbReference>
<keyword evidence="1" id="KW-0418">Kinase</keyword>
<accession>A0AA35W4J2</accession>
<dbReference type="PANTHER" id="PTHR13147">
    <property type="entry name" value="FOUR-JOINTED BOX PROTEIN 1"/>
    <property type="match status" value="1"/>
</dbReference>
<comment type="caution">
    <text evidence="1">The sequence shown here is derived from an EMBL/GenBank/DDBJ whole genome shotgun (WGS) entry which is preliminary data.</text>
</comment>
<keyword evidence="2" id="KW-1185">Reference proteome</keyword>
<dbReference type="GO" id="GO:0007267">
    <property type="term" value="P:cell-cell signaling"/>
    <property type="evidence" value="ECO:0007669"/>
    <property type="project" value="TreeGrafter"/>
</dbReference>
<name>A0AA35W4J2_GEOBA</name>
<gene>
    <name evidence="1" type="ORF">GBAR_LOCUS2247</name>
</gene>
<dbReference type="PRINTS" id="PR02072">
    <property type="entry name" value="4JOINTEDBOX1"/>
</dbReference>